<evidence type="ECO:0000259" key="2">
    <source>
        <dbReference type="Pfam" id="PF13229"/>
    </source>
</evidence>
<evidence type="ECO:0000313" key="4">
    <source>
        <dbReference type="EMBL" id="RDC61328.1"/>
    </source>
</evidence>
<dbReference type="Proteomes" id="UP000253727">
    <property type="component" value="Unassembled WGS sequence"/>
</dbReference>
<gene>
    <name evidence="3" type="ORF">HME9302_00051</name>
    <name evidence="4" type="ORF">HME9302_02549</name>
</gene>
<dbReference type="AlphaFoldDB" id="A0A369QGA8"/>
<reference evidence="4 5" key="1">
    <citation type="submission" date="2018-04" db="EMBL/GenBank/DDBJ databases">
        <title>Altererythrobacter sp. HME9302 genome sequencing and assembly.</title>
        <authorList>
            <person name="Kang H."/>
            <person name="Kim H."/>
            <person name="Joh K."/>
        </authorList>
    </citation>
    <scope>NUCLEOTIDE SEQUENCE [LARGE SCALE GENOMIC DNA]</scope>
    <source>
        <strain evidence="4 5">HME9302</strain>
    </source>
</reference>
<protein>
    <recommendedName>
        <fullName evidence="2">Right handed beta helix domain-containing protein</fullName>
    </recommendedName>
</protein>
<sequence>MPRPAKLPSRLSAQKASRPSTTMSLLLAATAIAAIPAAAVLAQPANSGSPFTVVESGRSFGTIQQAVDTIGNGTGTIAIAPGEHRQCAVQSEGSIAYFAVQPGTAIFDGVACQGKAALVLGGREASVSGLIFRKMAVPDFNGAGIRLEGGNLTVSQSWFMDSQQGILANNDPASRIVIDKSTFSGLGTCEGPGGCAHSIYIGNYGHLRVTRSRFERGTGGHYVKSRSARVDIASSSFDDANGRGTNYMIDLPAGSVGQITNNWFVQGQNKDNYSAFIAVGAETISHSSAGLQIAGNDARFAPTVRRESTFVANWTDDKLAIGDNTLAPGLKVTDRR</sequence>
<keyword evidence="5" id="KW-1185">Reference proteome</keyword>
<accession>A0A369QGA8</accession>
<name>A0A369QGA8_9SPHN</name>
<keyword evidence="1" id="KW-0732">Signal</keyword>
<comment type="caution">
    <text evidence="4">The sequence shown here is derived from an EMBL/GenBank/DDBJ whole genome shotgun (WGS) entry which is preliminary data.</text>
</comment>
<dbReference type="InterPro" id="IPR011050">
    <property type="entry name" value="Pectin_lyase_fold/virulence"/>
</dbReference>
<evidence type="ECO:0000313" key="3">
    <source>
        <dbReference type="EMBL" id="RDC58876.1"/>
    </source>
</evidence>
<evidence type="ECO:0000313" key="5">
    <source>
        <dbReference type="Proteomes" id="UP000253727"/>
    </source>
</evidence>
<dbReference type="Gene3D" id="2.160.20.10">
    <property type="entry name" value="Single-stranded right-handed beta-helix, Pectin lyase-like"/>
    <property type="match status" value="1"/>
</dbReference>
<dbReference type="EMBL" id="QBKA01000002">
    <property type="protein sequence ID" value="RDC61328.1"/>
    <property type="molecule type" value="Genomic_DNA"/>
</dbReference>
<dbReference type="Pfam" id="PF13229">
    <property type="entry name" value="Beta_helix"/>
    <property type="match status" value="1"/>
</dbReference>
<dbReference type="SUPFAM" id="SSF51126">
    <property type="entry name" value="Pectin lyase-like"/>
    <property type="match status" value="1"/>
</dbReference>
<feature type="domain" description="Right handed beta helix" evidence="2">
    <location>
        <begin position="120"/>
        <end position="296"/>
    </location>
</feature>
<proteinExistence type="predicted"/>
<feature type="signal peptide" evidence="1">
    <location>
        <begin position="1"/>
        <end position="33"/>
    </location>
</feature>
<feature type="chain" id="PRO_5033786061" description="Right handed beta helix domain-containing protein" evidence="1">
    <location>
        <begin position="34"/>
        <end position="336"/>
    </location>
</feature>
<evidence type="ECO:0000256" key="1">
    <source>
        <dbReference type="SAM" id="SignalP"/>
    </source>
</evidence>
<organism evidence="4 5">
    <name type="scientific">Alteripontixanthobacter maritimus</name>
    <dbReference type="NCBI Taxonomy" id="2161824"/>
    <lineage>
        <taxon>Bacteria</taxon>
        <taxon>Pseudomonadati</taxon>
        <taxon>Pseudomonadota</taxon>
        <taxon>Alphaproteobacteria</taxon>
        <taxon>Sphingomonadales</taxon>
        <taxon>Erythrobacteraceae</taxon>
        <taxon>Alteripontixanthobacter</taxon>
    </lineage>
</organism>
<dbReference type="InterPro" id="IPR039448">
    <property type="entry name" value="Beta_helix"/>
</dbReference>
<dbReference type="InterPro" id="IPR012334">
    <property type="entry name" value="Pectin_lyas_fold"/>
</dbReference>
<dbReference type="EMBL" id="QBKA01000002">
    <property type="protein sequence ID" value="RDC58876.1"/>
    <property type="molecule type" value="Genomic_DNA"/>
</dbReference>
<dbReference type="OrthoDB" id="7237303at2"/>